<dbReference type="Pfam" id="PF01047">
    <property type="entry name" value="MarR"/>
    <property type="match status" value="1"/>
</dbReference>
<dbReference type="SMART" id="SM00347">
    <property type="entry name" value="HTH_MARR"/>
    <property type="match status" value="1"/>
</dbReference>
<dbReference type="PRINTS" id="PR00598">
    <property type="entry name" value="HTHMARR"/>
</dbReference>
<protein>
    <recommendedName>
        <fullName evidence="2">HTH marR-type domain-containing protein</fullName>
    </recommendedName>
</protein>
<sequence length="180" mass="20923">MEEHQNKMTSDLHITMNIIRAMYKIMEEDWTRQAKRYDLTSPQQHLLSVLHFHDGSTITEIANLGLWHISTAMHLIDRVEEKGLVRKERLRHDKRASRVFLTEKGQGLREKMAHEDLVQSRLLAAVIKKRDEHGFALGSLRDFGLAVAQELYGKGYVDYLEKSSRMIDAELAQQLEVNKK</sequence>
<dbReference type="AlphaFoldDB" id="A0A419SMJ0"/>
<gene>
    <name evidence="3" type="ORF">BEP19_00735</name>
</gene>
<dbReference type="PANTHER" id="PTHR33164:SF89">
    <property type="entry name" value="MARR FAMILY REGULATORY PROTEIN"/>
    <property type="match status" value="1"/>
</dbReference>
<dbReference type="EMBL" id="MCHY01000006">
    <property type="protein sequence ID" value="RKD25505.1"/>
    <property type="molecule type" value="Genomic_DNA"/>
</dbReference>
<dbReference type="InterPro" id="IPR000835">
    <property type="entry name" value="HTH_MarR-typ"/>
</dbReference>
<dbReference type="InterPro" id="IPR036390">
    <property type="entry name" value="WH_DNA-bd_sf"/>
</dbReference>
<feature type="domain" description="HTH marR-type" evidence="2">
    <location>
        <begin position="15"/>
        <end position="149"/>
    </location>
</feature>
<comment type="caution">
    <text evidence="3">The sequence shown here is derived from an EMBL/GenBank/DDBJ whole genome shotgun (WGS) entry which is preliminary data.</text>
</comment>
<keyword evidence="4" id="KW-1185">Reference proteome</keyword>
<dbReference type="Proteomes" id="UP000284219">
    <property type="component" value="Unassembled WGS sequence"/>
</dbReference>
<accession>A0A419SMJ0</accession>
<dbReference type="GO" id="GO:0003700">
    <property type="term" value="F:DNA-binding transcription factor activity"/>
    <property type="evidence" value="ECO:0007669"/>
    <property type="project" value="InterPro"/>
</dbReference>
<dbReference type="PROSITE" id="PS50995">
    <property type="entry name" value="HTH_MARR_2"/>
    <property type="match status" value="1"/>
</dbReference>
<dbReference type="Gene3D" id="1.10.10.10">
    <property type="entry name" value="Winged helix-like DNA-binding domain superfamily/Winged helix DNA-binding domain"/>
    <property type="match status" value="1"/>
</dbReference>
<evidence type="ECO:0000313" key="3">
    <source>
        <dbReference type="EMBL" id="RKD25505.1"/>
    </source>
</evidence>
<reference evidence="3 4" key="1">
    <citation type="submission" date="2016-08" db="EMBL/GenBank/DDBJ databases">
        <title>Novel Firmicute Genomes.</title>
        <authorList>
            <person name="Poppleton D.I."/>
            <person name="Gribaldo S."/>
        </authorList>
    </citation>
    <scope>NUCLEOTIDE SEQUENCE [LARGE SCALE GENOMIC DNA]</scope>
    <source>
        <strain evidence="3 4">RAOx-1</strain>
    </source>
</reference>
<dbReference type="PANTHER" id="PTHR33164">
    <property type="entry name" value="TRANSCRIPTIONAL REGULATOR, MARR FAMILY"/>
    <property type="match status" value="1"/>
</dbReference>
<organism evidence="3 4">
    <name type="scientific">Ammoniphilus oxalaticus</name>
    <dbReference type="NCBI Taxonomy" id="66863"/>
    <lineage>
        <taxon>Bacteria</taxon>
        <taxon>Bacillati</taxon>
        <taxon>Bacillota</taxon>
        <taxon>Bacilli</taxon>
        <taxon>Bacillales</taxon>
        <taxon>Paenibacillaceae</taxon>
        <taxon>Aneurinibacillus group</taxon>
        <taxon>Ammoniphilus</taxon>
    </lineage>
</organism>
<evidence type="ECO:0000259" key="2">
    <source>
        <dbReference type="PROSITE" id="PS50995"/>
    </source>
</evidence>
<dbReference type="InterPro" id="IPR039422">
    <property type="entry name" value="MarR/SlyA-like"/>
</dbReference>
<dbReference type="RefSeq" id="WP_120188174.1">
    <property type="nucleotide sequence ID" value="NZ_MCHY01000006.1"/>
</dbReference>
<evidence type="ECO:0000313" key="4">
    <source>
        <dbReference type="Proteomes" id="UP000284219"/>
    </source>
</evidence>
<keyword evidence="1" id="KW-0238">DNA-binding</keyword>
<dbReference type="GO" id="GO:0006950">
    <property type="term" value="P:response to stress"/>
    <property type="evidence" value="ECO:0007669"/>
    <property type="project" value="TreeGrafter"/>
</dbReference>
<dbReference type="SUPFAM" id="SSF46785">
    <property type="entry name" value="Winged helix' DNA-binding domain"/>
    <property type="match status" value="1"/>
</dbReference>
<evidence type="ECO:0000256" key="1">
    <source>
        <dbReference type="ARBA" id="ARBA00023125"/>
    </source>
</evidence>
<dbReference type="OrthoDB" id="9799747at2"/>
<dbReference type="GO" id="GO:0003677">
    <property type="term" value="F:DNA binding"/>
    <property type="evidence" value="ECO:0007669"/>
    <property type="project" value="UniProtKB-KW"/>
</dbReference>
<proteinExistence type="predicted"/>
<name>A0A419SMJ0_9BACL</name>
<dbReference type="InterPro" id="IPR036388">
    <property type="entry name" value="WH-like_DNA-bd_sf"/>
</dbReference>